<feature type="domain" description="Endonuclease/exonuclease/phosphatase" evidence="1">
    <location>
        <begin position="15"/>
        <end position="128"/>
    </location>
</feature>
<keyword evidence="3" id="KW-1185">Reference proteome</keyword>
<comment type="caution">
    <text evidence="2">The sequence shown here is derived from an EMBL/GenBank/DDBJ whole genome shotgun (WGS) entry which is preliminary data.</text>
</comment>
<reference evidence="2" key="2">
    <citation type="submission" date="2021-09" db="EMBL/GenBank/DDBJ databases">
        <authorList>
            <person name="Jia N."/>
            <person name="Wang J."/>
            <person name="Shi W."/>
            <person name="Du L."/>
            <person name="Sun Y."/>
            <person name="Zhan W."/>
            <person name="Jiang J."/>
            <person name="Wang Q."/>
            <person name="Zhang B."/>
            <person name="Ji P."/>
            <person name="Sakyi L.B."/>
            <person name="Cui X."/>
            <person name="Yuan T."/>
            <person name="Jiang B."/>
            <person name="Yang W."/>
            <person name="Lam T.T.-Y."/>
            <person name="Chang Q."/>
            <person name="Ding S."/>
            <person name="Wang X."/>
            <person name="Zhu J."/>
            <person name="Ruan X."/>
            <person name="Zhao L."/>
            <person name="Wei J."/>
            <person name="Que T."/>
            <person name="Du C."/>
            <person name="Cheng J."/>
            <person name="Dai P."/>
            <person name="Han X."/>
            <person name="Huang E."/>
            <person name="Gao Y."/>
            <person name="Liu J."/>
            <person name="Shao H."/>
            <person name="Ye R."/>
            <person name="Li L."/>
            <person name="Wei W."/>
            <person name="Wang X."/>
            <person name="Wang C."/>
            <person name="Huo Q."/>
            <person name="Li W."/>
            <person name="Guo W."/>
            <person name="Chen H."/>
            <person name="Chen S."/>
            <person name="Zhou L."/>
            <person name="Zhou L."/>
            <person name="Ni X."/>
            <person name="Tian J."/>
            <person name="Zhou Y."/>
            <person name="Sheng Y."/>
            <person name="Liu T."/>
            <person name="Pan Y."/>
            <person name="Xia L."/>
            <person name="Li J."/>
            <person name="Zhao F."/>
            <person name="Cao W."/>
        </authorList>
    </citation>
    <scope>NUCLEOTIDE SEQUENCE</scope>
    <source>
        <strain evidence="2">Rmic-2018</strain>
        <tissue evidence="2">Larvae</tissue>
    </source>
</reference>
<reference evidence="2" key="1">
    <citation type="journal article" date="2020" name="Cell">
        <title>Large-Scale Comparative Analyses of Tick Genomes Elucidate Their Genetic Diversity and Vector Capacities.</title>
        <authorList>
            <consortium name="Tick Genome and Microbiome Consortium (TIGMIC)"/>
            <person name="Jia N."/>
            <person name="Wang J."/>
            <person name="Shi W."/>
            <person name="Du L."/>
            <person name="Sun Y."/>
            <person name="Zhan W."/>
            <person name="Jiang J.F."/>
            <person name="Wang Q."/>
            <person name="Zhang B."/>
            <person name="Ji P."/>
            <person name="Bell-Sakyi L."/>
            <person name="Cui X.M."/>
            <person name="Yuan T.T."/>
            <person name="Jiang B.G."/>
            <person name="Yang W.F."/>
            <person name="Lam T.T."/>
            <person name="Chang Q.C."/>
            <person name="Ding S.J."/>
            <person name="Wang X.J."/>
            <person name="Zhu J.G."/>
            <person name="Ruan X.D."/>
            <person name="Zhao L."/>
            <person name="Wei J.T."/>
            <person name="Ye R.Z."/>
            <person name="Que T.C."/>
            <person name="Du C.H."/>
            <person name="Zhou Y.H."/>
            <person name="Cheng J.X."/>
            <person name="Dai P.F."/>
            <person name="Guo W.B."/>
            <person name="Han X.H."/>
            <person name="Huang E.J."/>
            <person name="Li L.F."/>
            <person name="Wei W."/>
            <person name="Gao Y.C."/>
            <person name="Liu J.Z."/>
            <person name="Shao H.Z."/>
            <person name="Wang X."/>
            <person name="Wang C.C."/>
            <person name="Yang T.C."/>
            <person name="Huo Q.B."/>
            <person name="Li W."/>
            <person name="Chen H.Y."/>
            <person name="Chen S.E."/>
            <person name="Zhou L.G."/>
            <person name="Ni X.B."/>
            <person name="Tian J.H."/>
            <person name="Sheng Y."/>
            <person name="Liu T."/>
            <person name="Pan Y.S."/>
            <person name="Xia L.Y."/>
            <person name="Li J."/>
            <person name="Zhao F."/>
            <person name="Cao W.C."/>
        </authorList>
    </citation>
    <scope>NUCLEOTIDE SEQUENCE</scope>
    <source>
        <strain evidence="2">Rmic-2018</strain>
    </source>
</reference>
<dbReference type="SUPFAM" id="SSF56219">
    <property type="entry name" value="DNase I-like"/>
    <property type="match status" value="1"/>
</dbReference>
<evidence type="ECO:0000313" key="3">
    <source>
        <dbReference type="Proteomes" id="UP000821866"/>
    </source>
</evidence>
<evidence type="ECO:0000259" key="1">
    <source>
        <dbReference type="Pfam" id="PF14529"/>
    </source>
</evidence>
<sequence length="244" mass="28259">MVTLLPLEKRDEQLLILNIYCSPKHKNVSFATLFSRALKDVGRDPLVIVGDFCANSILWWYVRDEKRGPKLTELASTLGLTFHTDSAYPTRMGNSTNRDTCLDLIFTKNIIHADWANTEETLGCDHCILNTTVTTTPLTKPHVQACPPDWTKFRKNYTNLAPYHETDYHAWSQSLLTHLRLMETQVQLSEATPGVDNHLLHLWKARHNLFRRWRRQKHKRKLKIRIAELIERAAEYAAQLADSN</sequence>
<accession>A0A9J6DFE8</accession>
<dbReference type="Gene3D" id="3.60.10.10">
    <property type="entry name" value="Endonuclease/exonuclease/phosphatase"/>
    <property type="match status" value="1"/>
</dbReference>
<name>A0A9J6DFE8_RHIMP</name>
<dbReference type="Pfam" id="PF14529">
    <property type="entry name" value="Exo_endo_phos_2"/>
    <property type="match status" value="1"/>
</dbReference>
<dbReference type="InterPro" id="IPR005135">
    <property type="entry name" value="Endo/exonuclease/phosphatase"/>
</dbReference>
<dbReference type="VEuPathDB" id="VectorBase:LOC119169871"/>
<protein>
    <recommendedName>
        <fullName evidence="1">Endonuclease/exonuclease/phosphatase domain-containing protein</fullName>
    </recommendedName>
</protein>
<organism evidence="2 3">
    <name type="scientific">Rhipicephalus microplus</name>
    <name type="common">Cattle tick</name>
    <name type="synonym">Boophilus microplus</name>
    <dbReference type="NCBI Taxonomy" id="6941"/>
    <lineage>
        <taxon>Eukaryota</taxon>
        <taxon>Metazoa</taxon>
        <taxon>Ecdysozoa</taxon>
        <taxon>Arthropoda</taxon>
        <taxon>Chelicerata</taxon>
        <taxon>Arachnida</taxon>
        <taxon>Acari</taxon>
        <taxon>Parasitiformes</taxon>
        <taxon>Ixodida</taxon>
        <taxon>Ixodoidea</taxon>
        <taxon>Ixodidae</taxon>
        <taxon>Rhipicephalinae</taxon>
        <taxon>Rhipicephalus</taxon>
        <taxon>Boophilus</taxon>
    </lineage>
</organism>
<dbReference type="InterPro" id="IPR036691">
    <property type="entry name" value="Endo/exonu/phosph_ase_sf"/>
</dbReference>
<dbReference type="AlphaFoldDB" id="A0A9J6DFE8"/>
<evidence type="ECO:0000313" key="2">
    <source>
        <dbReference type="EMBL" id="KAH8020845.1"/>
    </source>
</evidence>
<dbReference type="GO" id="GO:0003824">
    <property type="term" value="F:catalytic activity"/>
    <property type="evidence" value="ECO:0007669"/>
    <property type="project" value="InterPro"/>
</dbReference>
<proteinExistence type="predicted"/>
<dbReference type="Proteomes" id="UP000821866">
    <property type="component" value="Chromosome 7"/>
</dbReference>
<gene>
    <name evidence="2" type="ORF">HPB51_005286</name>
</gene>
<dbReference type="EMBL" id="JABSTU010000009">
    <property type="protein sequence ID" value="KAH8020845.1"/>
    <property type="molecule type" value="Genomic_DNA"/>
</dbReference>